<dbReference type="PANTHER" id="PTHR31286:SF99">
    <property type="entry name" value="DUF4283 DOMAIN-CONTAINING PROTEIN"/>
    <property type="match status" value="1"/>
</dbReference>
<dbReference type="CDD" id="cd01650">
    <property type="entry name" value="RT_nLTR_like"/>
    <property type="match status" value="1"/>
</dbReference>
<keyword evidence="7" id="KW-1185">Reference proteome</keyword>
<dbReference type="PANTHER" id="PTHR31286">
    <property type="entry name" value="GLYCINE-RICH CELL WALL STRUCTURAL PROTEIN 1.8-LIKE"/>
    <property type="match status" value="1"/>
</dbReference>
<dbReference type="CDD" id="cd06222">
    <property type="entry name" value="RNase_H_like"/>
    <property type="match status" value="1"/>
</dbReference>
<keyword evidence="1" id="KW-0862">Zinc</keyword>
<evidence type="ECO:0000259" key="5">
    <source>
        <dbReference type="PROSITE" id="PS50879"/>
    </source>
</evidence>
<dbReference type="InterPro" id="IPR000477">
    <property type="entry name" value="RT_dom"/>
</dbReference>
<dbReference type="PROSITE" id="PS50878">
    <property type="entry name" value="RT_POL"/>
    <property type="match status" value="1"/>
</dbReference>
<dbReference type="GO" id="GO:0008270">
    <property type="term" value="F:zinc ion binding"/>
    <property type="evidence" value="ECO:0007669"/>
    <property type="project" value="UniProtKB-KW"/>
</dbReference>
<dbReference type="GO" id="GO:0003964">
    <property type="term" value="F:RNA-directed DNA polymerase activity"/>
    <property type="evidence" value="ECO:0007669"/>
    <property type="project" value="UniProtKB-KW"/>
</dbReference>
<feature type="compositionally biased region" description="Polar residues" evidence="2">
    <location>
        <begin position="1928"/>
        <end position="1960"/>
    </location>
</feature>
<feature type="region of interest" description="Disordered" evidence="2">
    <location>
        <begin position="269"/>
        <end position="302"/>
    </location>
</feature>
<name>A0A8T1Z9I7_ARASU</name>
<dbReference type="InterPro" id="IPR044730">
    <property type="entry name" value="RNase_H-like_dom_plant"/>
</dbReference>
<dbReference type="GO" id="GO:0004523">
    <property type="term" value="F:RNA-DNA hybrid ribonuclease activity"/>
    <property type="evidence" value="ECO:0007669"/>
    <property type="project" value="InterPro"/>
</dbReference>
<dbReference type="Pfam" id="PF13456">
    <property type="entry name" value="RVT_3"/>
    <property type="match status" value="1"/>
</dbReference>
<dbReference type="InterPro" id="IPR026960">
    <property type="entry name" value="RVT-Znf"/>
</dbReference>
<feature type="region of interest" description="Disordered" evidence="2">
    <location>
        <begin position="1"/>
        <end position="41"/>
    </location>
</feature>
<reference evidence="6 7" key="1">
    <citation type="submission" date="2020-12" db="EMBL/GenBank/DDBJ databases">
        <title>Concerted genomic and epigenomic changes stabilize Arabidopsis allopolyploids.</title>
        <authorList>
            <person name="Chen Z."/>
        </authorList>
    </citation>
    <scope>NUCLEOTIDE SEQUENCE [LARGE SCALE GENOMIC DNA]</scope>
    <source>
        <strain evidence="6">As9502</strain>
        <tissue evidence="6">Leaf</tissue>
    </source>
</reference>
<dbReference type="Pfam" id="PF14111">
    <property type="entry name" value="DUF4283"/>
    <property type="match status" value="1"/>
</dbReference>
<feature type="region of interest" description="Disordered" evidence="2">
    <location>
        <begin position="1928"/>
        <end position="1966"/>
    </location>
</feature>
<evidence type="ECO:0000313" key="6">
    <source>
        <dbReference type="EMBL" id="KAG7555679.1"/>
    </source>
</evidence>
<dbReference type="PROSITE" id="PS50879">
    <property type="entry name" value="RNASE_H_1"/>
    <property type="match status" value="1"/>
</dbReference>
<evidence type="ECO:0000256" key="2">
    <source>
        <dbReference type="SAM" id="MobiDB-lite"/>
    </source>
</evidence>
<keyword evidence="6" id="KW-0548">Nucleotidyltransferase</keyword>
<feature type="domain" description="Reverse transcriptase" evidence="4">
    <location>
        <begin position="951"/>
        <end position="1217"/>
    </location>
</feature>
<protein>
    <submittedName>
        <fullName evidence="6">Reverse transcriptase zinc-binding domain</fullName>
    </submittedName>
</protein>
<dbReference type="InterPro" id="IPR025558">
    <property type="entry name" value="DUF4283"/>
</dbReference>
<dbReference type="Pfam" id="PF00078">
    <property type="entry name" value="RVT_1"/>
    <property type="match status" value="1"/>
</dbReference>
<feature type="region of interest" description="Disordered" evidence="2">
    <location>
        <begin position="350"/>
        <end position="371"/>
    </location>
</feature>
<feature type="region of interest" description="Disordered" evidence="2">
    <location>
        <begin position="387"/>
        <end position="406"/>
    </location>
</feature>
<dbReference type="OrthoDB" id="998773at2759"/>
<evidence type="ECO:0000313" key="7">
    <source>
        <dbReference type="Proteomes" id="UP000694251"/>
    </source>
</evidence>
<dbReference type="EMBL" id="JAEFBJ010000011">
    <property type="protein sequence ID" value="KAG7555679.1"/>
    <property type="molecule type" value="Genomic_DNA"/>
</dbReference>
<feature type="compositionally biased region" description="Basic and acidic residues" evidence="2">
    <location>
        <begin position="12"/>
        <end position="31"/>
    </location>
</feature>
<dbReference type="InterPro" id="IPR001841">
    <property type="entry name" value="Znf_RING"/>
</dbReference>
<sequence>MTTEALSGDIRVSSEGDRDATMEDIGERIRPPGDPPDASGSWVGKVKGSNAGDGEPVVTIGTEVLEAMNGLWRRCMIVKVLGVNISIAVLNRKLRELWKPSGAMYVMDLPRQFFMIRFELEEEYMAALTGGPWKAFGSYLTVQAWTPSFDPTRDDIATTPVWIRLSNLPVNFYHKSILMGIAKGLGNPIKVDSNTLSLERGRFARVCVEVNLKKPLKGTIMVNGERYYVAYEGLNTICSLCGLYGHLVHSCPRRSQEKVVVTPSQTLAVTAGPSGGDQGRDGFIPVRQTGRRSENQRSKGASAVARAVAKPGHNVREVTKGKDSGNIQLSNSFGNLEEDMVTLELRDTISGGENKENEVPQNQSQIGKRDSQVKGVVFGANVDGSSVGLREGSKDKRVGSFKGPDKNVVRPKQVRVVGPTRGLIFGPTREEAVISSNGKRLRIEKENVGRPGGCIAKGSVGSNNDKSLVQIRVDENENMQVGAQEMSKIQDPVMRQNPSEKMDVLAIFETHAGGERAGQICQGLGFEHNYRVDAVGQSGGLWLLWRSGIGEVEVVEATDQFIHAKLVQGEETLNLVAVYAAPSVSRRSGLWDQLREVVVNCEGPVVIGGDFNTIVRLDERTGGNGGLSVDSLAFGDWINELSLIDMGFTGNQYTWKRGRMESSFVAKRLDRILCCSHSRLKWQEAKVTHLPFLASDHAPLYLQLVPETRMNARRRPFRFEAAWLSHPGFKELVSTSWNRQMNTREALINLRKVLQRWNKEIFGVVQVRKEKLLGEIKAVQEEIERNQSDELLTKEAELLKEFDTVLEQEEVIWFQKSREKWMVHGDKNTKYFHTSTIIRRRRNRIDMLKNDEGTWVSNGPELEHLATAYFKRLYSLDDVDQIVEKLPPTGFVRLTHDDKLTLSKPFTPMDVESAIRSMGKYKAPGPDGFQPVFYHHCWDVVGESVIKFVLEFFGTGLLPQETNDAIVVLIAKVMKPEKITQFRPISLCNVLFKTITKTMVGRLKGVMTKLIGPAQSSFIPGRLSTDNIVIVQEAVHSMRRKKGLKGWMLLKLDLEKAYDRIRWDFLEDTLTTAGLSDVWVNWIMQCVSGPSMSLLWNGEKTEAFKPLRGLRQGDPLSPYLFVLCMERLCHLIEGAIEEKKWKPISLSRGGPKLSHICFADDLILFAEASVTQIRVIRGVLERFCKASGQKKRINKDTFGAVLERVSSKLSGWKGRMLSFAGRITLTKAVLSSIPVHTMSTIQLPMNTLQKLDRMSRDFVWGSSPERRKQHLVAWKRVCRPRGEGGLGIRRACEMNKALVAKVGWRLIHDKGSLWAKVVRSKYKIGELQDPSWLRVRSTWSSTWRSVSMGLREVVLKGHSWVLGDGRKIRFWKDNWLWGRPMVDMLTGNLPEDHMNLSARDLWVDGSGWDLSRITPFVTEERRLELAAIVLDNVTGAKVRLSWSENSDGQFTVKSAYELLTRDHSPRQQMEGFYKNVWRVVAPERVRVFLWLVGNQALMTNAERQRRHLCDTNICQVCKGGVETILHILRDCPAMAGIWVRLLPARRRQNFFATSLLEWIHGNLGQQGELLDGDGPWATLFSLAAWWGWKWRCGNIFGENRVWKDRVRFLRELAKEVREANDVSGERLGPAVRVERLIRWKAPQEGWVKLNTDGASRGNPGLATAGGVLRDCQGNWCRGFALNIGRCSAPLAELWGVYYGLYIAWEQRITRLEVEVDSELVVGFLTTGIGEAHPLSFLVRLCHGFLVKDWIVRISHVYREANRLADGLANYAFSLHLGFHALNLVPTEVAPILREDVDGPFHSRLVPLVSSSNPDYHFPKFEGAPTLQNLVFFGLQGVENKPELKTGALCCIVASRPLVTTKSSPRSARDIPQSSQVDALQWRTNFSFSPAGYTRDGLEQDESHAFAFYSSSSRQRKSLEFRFQESPRWASNSSASGGNEQKTSIVDSLPTPTNSNPQCLNEENGFDRDSTAISTSFRSLLSLSESSAPWETPSKQSSSLTHCSYPRVFCNPVSVCENPEPDHTQEDSSTNPDSSFITSTRNHQVEEEVSPNSNSNDMLLDVERTNDTEVENPRSEPGSMTQQRCGICKKLLSQKSPWSSYKILRSRDMPAAGVFPCHHVYHVECLDKVTPTAETRDPSCPVCSNTIGAMEQTLIAPETLQMALRSLRRSRTALELETVSIPCNNNQRRHRSQKWEKLSCCLNISFSSSS</sequence>
<feature type="region of interest" description="Disordered" evidence="2">
    <location>
        <begin position="2018"/>
        <end position="2058"/>
    </location>
</feature>
<keyword evidence="6" id="KW-0695">RNA-directed DNA polymerase</keyword>
<feature type="domain" description="RNase H type-1" evidence="5">
    <location>
        <begin position="1643"/>
        <end position="1773"/>
    </location>
</feature>
<comment type="caution">
    <text evidence="6">The sequence shown here is derived from an EMBL/GenBank/DDBJ whole genome shotgun (WGS) entry which is preliminary data.</text>
</comment>
<dbReference type="InterPro" id="IPR002156">
    <property type="entry name" value="RNaseH_domain"/>
</dbReference>
<dbReference type="InterPro" id="IPR040256">
    <property type="entry name" value="At4g02000-like"/>
</dbReference>
<evidence type="ECO:0000259" key="3">
    <source>
        <dbReference type="PROSITE" id="PS50089"/>
    </source>
</evidence>
<dbReference type="PROSITE" id="PS50089">
    <property type="entry name" value="ZF_RING_2"/>
    <property type="match status" value="1"/>
</dbReference>
<accession>A0A8T1Z9I7</accession>
<feature type="compositionally biased region" description="Basic and acidic residues" evidence="2">
    <location>
        <begin position="391"/>
        <end position="406"/>
    </location>
</feature>
<dbReference type="CDD" id="cd16448">
    <property type="entry name" value="RING-H2"/>
    <property type="match status" value="1"/>
</dbReference>
<dbReference type="Pfam" id="PF13966">
    <property type="entry name" value="zf-RVT"/>
    <property type="match status" value="1"/>
</dbReference>
<dbReference type="GO" id="GO:0003676">
    <property type="term" value="F:nucleic acid binding"/>
    <property type="evidence" value="ECO:0007669"/>
    <property type="project" value="InterPro"/>
</dbReference>
<gene>
    <name evidence="6" type="ORF">ISN44_As11g017930</name>
</gene>
<dbReference type="InterPro" id="IPR005135">
    <property type="entry name" value="Endo/exonuclease/phosphatase"/>
</dbReference>
<dbReference type="Pfam" id="PF03372">
    <property type="entry name" value="Exo_endo_phos"/>
    <property type="match status" value="1"/>
</dbReference>
<dbReference type="SMART" id="SM00184">
    <property type="entry name" value="RING"/>
    <property type="match status" value="1"/>
</dbReference>
<feature type="domain" description="RING-type" evidence="3">
    <location>
        <begin position="2084"/>
        <end position="2143"/>
    </location>
</feature>
<keyword evidence="1" id="KW-0863">Zinc-finger</keyword>
<dbReference type="Proteomes" id="UP000694251">
    <property type="component" value="Chromosome 11"/>
</dbReference>
<organism evidence="6 7">
    <name type="scientific">Arabidopsis suecica</name>
    <name type="common">Swedish thale-cress</name>
    <name type="synonym">Cardaminopsis suecica</name>
    <dbReference type="NCBI Taxonomy" id="45249"/>
    <lineage>
        <taxon>Eukaryota</taxon>
        <taxon>Viridiplantae</taxon>
        <taxon>Streptophyta</taxon>
        <taxon>Embryophyta</taxon>
        <taxon>Tracheophyta</taxon>
        <taxon>Spermatophyta</taxon>
        <taxon>Magnoliopsida</taxon>
        <taxon>eudicotyledons</taxon>
        <taxon>Gunneridae</taxon>
        <taxon>Pentapetalae</taxon>
        <taxon>rosids</taxon>
        <taxon>malvids</taxon>
        <taxon>Brassicales</taxon>
        <taxon>Brassicaceae</taxon>
        <taxon>Camelineae</taxon>
        <taxon>Arabidopsis</taxon>
    </lineage>
</organism>
<feature type="compositionally biased region" description="Polar residues" evidence="2">
    <location>
        <begin position="2026"/>
        <end position="2041"/>
    </location>
</feature>
<proteinExistence type="predicted"/>
<evidence type="ECO:0000256" key="1">
    <source>
        <dbReference type="PROSITE-ProRule" id="PRU00175"/>
    </source>
</evidence>
<keyword evidence="6" id="KW-0808">Transferase</keyword>
<keyword evidence="1" id="KW-0479">Metal-binding</keyword>
<evidence type="ECO:0000259" key="4">
    <source>
        <dbReference type="PROSITE" id="PS50878"/>
    </source>
</evidence>